<evidence type="ECO:0000256" key="2">
    <source>
        <dbReference type="ARBA" id="ARBA00022801"/>
    </source>
</evidence>
<dbReference type="GO" id="GO:0000049">
    <property type="term" value="F:tRNA binding"/>
    <property type="evidence" value="ECO:0007669"/>
    <property type="project" value="UniProtKB-UniRule"/>
</dbReference>
<dbReference type="PANTHER" id="PTHR10472:SF5">
    <property type="entry name" value="D-AMINOACYL-TRNA DEACYLASE 1"/>
    <property type="match status" value="1"/>
</dbReference>
<comment type="subunit">
    <text evidence="3">Homodimer.</text>
</comment>
<sequence length="145" mass="16124">MIGLIQRVTSAEVRVEGKQIGKIEHGLLVLVGVEATDKKSNAERMRQRLLGYRIFSDQQGKMNLNVQQTLGGLLLVPQFTLVADTSKGMRPSFSRGASPEHGQKLFDFLVDNCREHYDNIATGRFGADMDVSLCNQGPVTFWLQS</sequence>
<dbReference type="AlphaFoldDB" id="A0AA51X5B2"/>
<dbReference type="GO" id="GO:0051500">
    <property type="term" value="F:D-tyrosyl-tRNA(Tyr) deacylase activity"/>
    <property type="evidence" value="ECO:0007669"/>
    <property type="project" value="TreeGrafter"/>
</dbReference>
<comment type="similarity">
    <text evidence="1 3">Belongs to the DTD family.</text>
</comment>
<name>A0AA51X5B2_9GAMM</name>
<dbReference type="GO" id="GO:0019478">
    <property type="term" value="P:D-amino acid catabolic process"/>
    <property type="evidence" value="ECO:0007669"/>
    <property type="project" value="UniProtKB-UniRule"/>
</dbReference>
<dbReference type="EC" id="3.1.1.96" evidence="3"/>
<evidence type="ECO:0000256" key="3">
    <source>
        <dbReference type="HAMAP-Rule" id="MF_00518"/>
    </source>
</evidence>
<evidence type="ECO:0000256" key="1">
    <source>
        <dbReference type="ARBA" id="ARBA00009673"/>
    </source>
</evidence>
<comment type="domain">
    <text evidence="3">A Gly-cisPro motif from one monomer fits into the active site of the other monomer to allow specific chiral rejection of L-amino acids.</text>
</comment>
<keyword evidence="5" id="KW-1185">Reference proteome</keyword>
<protein>
    <recommendedName>
        <fullName evidence="3">D-aminoacyl-tRNA deacylase</fullName>
        <shortName evidence="3">DTD</shortName>
        <ecNumber evidence="3">3.1.1.96</ecNumber>
    </recommendedName>
    <alternativeName>
        <fullName evidence="3">Gly-tRNA(Ala) deacylase</fullName>
        <ecNumber evidence="3">3.1.1.-</ecNumber>
    </alternativeName>
</protein>
<dbReference type="EMBL" id="CP133548">
    <property type="protein sequence ID" value="WMS85852.1"/>
    <property type="molecule type" value="Genomic_DNA"/>
</dbReference>
<proteinExistence type="inferred from homology"/>
<dbReference type="RefSeq" id="WP_309201005.1">
    <property type="nucleotide sequence ID" value="NZ_CP133548.1"/>
</dbReference>
<dbReference type="GO" id="GO:0043908">
    <property type="term" value="F:Ser(Gly)-tRNA(Ala) hydrolase activity"/>
    <property type="evidence" value="ECO:0007669"/>
    <property type="project" value="UniProtKB-UniRule"/>
</dbReference>
<comment type="function">
    <text evidence="3">An aminoacyl-tRNA editing enzyme that deacylates mischarged D-aminoacyl-tRNAs. Also deacylates mischarged glycyl-tRNA(Ala), protecting cells against glycine mischarging by AlaRS. Acts via tRNA-based rather than protein-based catalysis; rejects L-amino acids rather than detecting D-amino acids in the active site. By recycling D-aminoacyl-tRNA to D-amino acids and free tRNA molecules, this enzyme counteracts the toxicity associated with the formation of D-aminoacyl-tRNA entities in vivo and helps enforce protein L-homochirality.</text>
</comment>
<keyword evidence="3" id="KW-0820">tRNA-binding</keyword>
<feature type="short sequence motif" description="Gly-cisPro motif, important for rejection of L-amino acids" evidence="3">
    <location>
        <begin position="137"/>
        <end position="138"/>
    </location>
</feature>
<dbReference type="GO" id="GO:0106026">
    <property type="term" value="F:Gly-tRNA(Ala) deacylase activity"/>
    <property type="evidence" value="ECO:0007669"/>
    <property type="project" value="UniProtKB-UniRule"/>
</dbReference>
<comment type="subcellular location">
    <subcellularLocation>
        <location evidence="3">Cytoplasm</location>
    </subcellularLocation>
</comment>
<dbReference type="Proteomes" id="UP001239782">
    <property type="component" value="Chromosome"/>
</dbReference>
<reference evidence="4 5" key="1">
    <citation type="submission" date="2023-08" db="EMBL/GenBank/DDBJ databases">
        <title>Pleionea litopenaei sp. nov., isolated from stomach of juvenile Litopenaeus vannamei.</title>
        <authorList>
            <person name="Rho A.M."/>
            <person name="Hwang C.Y."/>
        </authorList>
    </citation>
    <scope>NUCLEOTIDE SEQUENCE [LARGE SCALE GENOMIC DNA]</scope>
    <source>
        <strain evidence="4 5">HL-JVS1</strain>
    </source>
</reference>
<gene>
    <name evidence="3 4" type="primary">dtd</name>
    <name evidence="4" type="ORF">Q9312_11550</name>
</gene>
<dbReference type="InterPro" id="IPR023509">
    <property type="entry name" value="DTD-like_sf"/>
</dbReference>
<dbReference type="FunFam" id="3.50.80.10:FF:000001">
    <property type="entry name" value="D-aminoacyl-tRNA deacylase"/>
    <property type="match status" value="1"/>
</dbReference>
<dbReference type="PANTHER" id="PTHR10472">
    <property type="entry name" value="D-TYROSYL-TRNA TYR DEACYLASE"/>
    <property type="match status" value="1"/>
</dbReference>
<dbReference type="Pfam" id="PF02580">
    <property type="entry name" value="Tyr_Deacylase"/>
    <property type="match status" value="1"/>
</dbReference>
<dbReference type="KEGG" id="plei:Q9312_11550"/>
<keyword evidence="3" id="KW-0963">Cytoplasm</keyword>
<evidence type="ECO:0000313" key="5">
    <source>
        <dbReference type="Proteomes" id="UP001239782"/>
    </source>
</evidence>
<comment type="catalytic activity">
    <reaction evidence="3">
        <text>glycyl-tRNA(Ala) + H2O = tRNA(Ala) + glycine + H(+)</text>
        <dbReference type="Rhea" id="RHEA:53744"/>
        <dbReference type="Rhea" id="RHEA-COMP:9657"/>
        <dbReference type="Rhea" id="RHEA-COMP:13640"/>
        <dbReference type="ChEBI" id="CHEBI:15377"/>
        <dbReference type="ChEBI" id="CHEBI:15378"/>
        <dbReference type="ChEBI" id="CHEBI:57305"/>
        <dbReference type="ChEBI" id="CHEBI:78442"/>
        <dbReference type="ChEBI" id="CHEBI:78522"/>
    </reaction>
</comment>
<dbReference type="Gene3D" id="3.50.80.10">
    <property type="entry name" value="D-tyrosyl-tRNA(Tyr) deacylase"/>
    <property type="match status" value="1"/>
</dbReference>
<dbReference type="GO" id="GO:0005737">
    <property type="term" value="C:cytoplasm"/>
    <property type="evidence" value="ECO:0007669"/>
    <property type="project" value="UniProtKB-SubCell"/>
</dbReference>
<dbReference type="NCBIfam" id="TIGR00256">
    <property type="entry name" value="D-aminoacyl-tRNA deacylase"/>
    <property type="match status" value="1"/>
</dbReference>
<keyword evidence="3" id="KW-0694">RNA-binding</keyword>
<dbReference type="InterPro" id="IPR003732">
    <property type="entry name" value="Daa-tRNA_deacyls_DTD"/>
</dbReference>
<dbReference type="HAMAP" id="MF_00518">
    <property type="entry name" value="Deacylase_Dtd"/>
    <property type="match status" value="1"/>
</dbReference>
<keyword evidence="2 3" id="KW-0378">Hydrolase</keyword>
<dbReference type="EC" id="3.1.1.-" evidence="3"/>
<comment type="catalytic activity">
    <reaction evidence="3">
        <text>a D-aminoacyl-tRNA + H2O = a tRNA + a D-alpha-amino acid + H(+)</text>
        <dbReference type="Rhea" id="RHEA:13953"/>
        <dbReference type="Rhea" id="RHEA-COMP:10123"/>
        <dbReference type="Rhea" id="RHEA-COMP:10124"/>
        <dbReference type="ChEBI" id="CHEBI:15377"/>
        <dbReference type="ChEBI" id="CHEBI:15378"/>
        <dbReference type="ChEBI" id="CHEBI:59871"/>
        <dbReference type="ChEBI" id="CHEBI:78442"/>
        <dbReference type="ChEBI" id="CHEBI:79333"/>
        <dbReference type="EC" id="3.1.1.96"/>
    </reaction>
</comment>
<accession>A0AA51X5B2</accession>
<dbReference type="SUPFAM" id="SSF69500">
    <property type="entry name" value="DTD-like"/>
    <property type="match status" value="1"/>
</dbReference>
<organism evidence="4 5">
    <name type="scientific">Pleionea litopenaei</name>
    <dbReference type="NCBI Taxonomy" id="3070815"/>
    <lineage>
        <taxon>Bacteria</taxon>
        <taxon>Pseudomonadati</taxon>
        <taxon>Pseudomonadota</taxon>
        <taxon>Gammaproteobacteria</taxon>
        <taxon>Oceanospirillales</taxon>
        <taxon>Pleioneaceae</taxon>
        <taxon>Pleionea</taxon>
    </lineage>
</organism>
<evidence type="ECO:0000313" key="4">
    <source>
        <dbReference type="EMBL" id="WMS85852.1"/>
    </source>
</evidence>